<feature type="domain" description="Lipoyl-binding" evidence="2">
    <location>
        <begin position="1"/>
        <end position="72"/>
    </location>
</feature>
<dbReference type="InterPro" id="IPR050709">
    <property type="entry name" value="Biotin_Carboxyl_Carrier/Decarb"/>
</dbReference>
<dbReference type="InterPro" id="IPR001882">
    <property type="entry name" value="Biotin_BS"/>
</dbReference>
<evidence type="ECO:0000256" key="1">
    <source>
        <dbReference type="ARBA" id="ARBA00023267"/>
    </source>
</evidence>
<dbReference type="FunFam" id="2.40.50.100:FF:000003">
    <property type="entry name" value="Acetyl-CoA carboxylase biotin carboxyl carrier protein"/>
    <property type="match status" value="1"/>
</dbReference>
<sequence>MEGTPLTAPMPGMIVSYEKNVGDSVEAGDTVLILEAMKMENALPAPCAGTIKAINFSSGDSVAKNDVLCVIG</sequence>
<dbReference type="PANTHER" id="PTHR45266:SF3">
    <property type="entry name" value="OXALOACETATE DECARBOXYLASE ALPHA CHAIN"/>
    <property type="match status" value="1"/>
</dbReference>
<dbReference type="Gene3D" id="2.40.50.100">
    <property type="match status" value="1"/>
</dbReference>
<dbReference type="EMBL" id="BEXT01000001">
    <property type="protein sequence ID" value="GBC62451.1"/>
    <property type="molecule type" value="Genomic_DNA"/>
</dbReference>
<dbReference type="Pfam" id="PF00364">
    <property type="entry name" value="Biotin_lipoyl"/>
    <property type="match status" value="1"/>
</dbReference>
<protein>
    <submittedName>
        <fullName evidence="3">Carboxylase</fullName>
    </submittedName>
</protein>
<evidence type="ECO:0000259" key="2">
    <source>
        <dbReference type="PROSITE" id="PS50968"/>
    </source>
</evidence>
<organism evidence="3 4">
    <name type="scientific">Desulfonema ishimotonii</name>
    <dbReference type="NCBI Taxonomy" id="45657"/>
    <lineage>
        <taxon>Bacteria</taxon>
        <taxon>Pseudomonadati</taxon>
        <taxon>Thermodesulfobacteriota</taxon>
        <taxon>Desulfobacteria</taxon>
        <taxon>Desulfobacterales</taxon>
        <taxon>Desulfococcaceae</taxon>
        <taxon>Desulfonema</taxon>
    </lineage>
</organism>
<name>A0A401FZP8_9BACT</name>
<evidence type="ECO:0000313" key="3">
    <source>
        <dbReference type="EMBL" id="GBC62451.1"/>
    </source>
</evidence>
<dbReference type="PROSITE" id="PS00188">
    <property type="entry name" value="BIOTIN"/>
    <property type="match status" value="1"/>
</dbReference>
<dbReference type="PROSITE" id="PS50968">
    <property type="entry name" value="BIOTINYL_LIPOYL"/>
    <property type="match status" value="1"/>
</dbReference>
<dbReference type="SUPFAM" id="SSF51230">
    <property type="entry name" value="Single hybrid motif"/>
    <property type="match status" value="1"/>
</dbReference>
<dbReference type="AlphaFoldDB" id="A0A401FZP8"/>
<dbReference type="InterPro" id="IPR000089">
    <property type="entry name" value="Biotin_lipoyl"/>
</dbReference>
<keyword evidence="1" id="KW-0092">Biotin</keyword>
<dbReference type="CDD" id="cd06850">
    <property type="entry name" value="biotinyl_domain"/>
    <property type="match status" value="1"/>
</dbReference>
<proteinExistence type="predicted"/>
<comment type="caution">
    <text evidence="3">The sequence shown here is derived from an EMBL/GenBank/DDBJ whole genome shotgun (WGS) entry which is preliminary data.</text>
</comment>
<reference evidence="4" key="1">
    <citation type="submission" date="2017-11" db="EMBL/GenBank/DDBJ databases">
        <authorList>
            <person name="Watanabe M."/>
            <person name="Kojima H."/>
        </authorList>
    </citation>
    <scope>NUCLEOTIDE SEQUENCE [LARGE SCALE GENOMIC DNA]</scope>
    <source>
        <strain evidence="4">Tokyo 01</strain>
    </source>
</reference>
<reference evidence="4" key="2">
    <citation type="submission" date="2019-01" db="EMBL/GenBank/DDBJ databases">
        <title>Genome sequence of Desulfonema ishimotonii strain Tokyo 01.</title>
        <authorList>
            <person name="Fukui M."/>
        </authorList>
    </citation>
    <scope>NUCLEOTIDE SEQUENCE [LARGE SCALE GENOMIC DNA]</scope>
    <source>
        <strain evidence="4">Tokyo 01</strain>
    </source>
</reference>
<keyword evidence="4" id="KW-1185">Reference proteome</keyword>
<gene>
    <name evidence="3" type="ORF">DENIS_3423</name>
</gene>
<dbReference type="Proteomes" id="UP000288096">
    <property type="component" value="Unassembled WGS sequence"/>
</dbReference>
<dbReference type="PANTHER" id="PTHR45266">
    <property type="entry name" value="OXALOACETATE DECARBOXYLASE ALPHA CHAIN"/>
    <property type="match status" value="1"/>
</dbReference>
<evidence type="ECO:0000313" key="4">
    <source>
        <dbReference type="Proteomes" id="UP000288096"/>
    </source>
</evidence>
<accession>A0A401FZP8</accession>
<dbReference type="InterPro" id="IPR011053">
    <property type="entry name" value="Single_hybrid_motif"/>
</dbReference>